<proteinExistence type="predicted"/>
<evidence type="ECO:0000313" key="1">
    <source>
        <dbReference type="EMBL" id="CAK5265988.1"/>
    </source>
</evidence>
<dbReference type="EMBL" id="CAVNYO010000105">
    <property type="protein sequence ID" value="CAK5265988.1"/>
    <property type="molecule type" value="Genomic_DNA"/>
</dbReference>
<accession>A0AAD2Q1L1</accession>
<comment type="caution">
    <text evidence="1">The sequence shown here is derived from an EMBL/GenBank/DDBJ whole genome shotgun (WGS) entry which is preliminary data.</text>
</comment>
<dbReference type="AlphaFoldDB" id="A0AAD2Q1L1"/>
<organism evidence="1 2">
    <name type="scientific">Mycena citricolor</name>
    <dbReference type="NCBI Taxonomy" id="2018698"/>
    <lineage>
        <taxon>Eukaryota</taxon>
        <taxon>Fungi</taxon>
        <taxon>Dikarya</taxon>
        <taxon>Basidiomycota</taxon>
        <taxon>Agaricomycotina</taxon>
        <taxon>Agaricomycetes</taxon>
        <taxon>Agaricomycetidae</taxon>
        <taxon>Agaricales</taxon>
        <taxon>Marasmiineae</taxon>
        <taxon>Mycenaceae</taxon>
        <taxon>Mycena</taxon>
    </lineage>
</organism>
<name>A0AAD2Q1L1_9AGAR</name>
<dbReference type="InterPro" id="IPR012337">
    <property type="entry name" value="RNaseH-like_sf"/>
</dbReference>
<gene>
    <name evidence="1" type="ORF">MYCIT1_LOCUS7414</name>
</gene>
<protein>
    <recommendedName>
        <fullName evidence="3">DUF659 domain-containing protein</fullName>
    </recommendedName>
</protein>
<dbReference type="SUPFAM" id="SSF53098">
    <property type="entry name" value="Ribonuclease H-like"/>
    <property type="match status" value="1"/>
</dbReference>
<dbReference type="Proteomes" id="UP001295794">
    <property type="component" value="Unassembled WGS sequence"/>
</dbReference>
<evidence type="ECO:0008006" key="3">
    <source>
        <dbReference type="Google" id="ProtNLM"/>
    </source>
</evidence>
<reference evidence="1" key="1">
    <citation type="submission" date="2023-11" db="EMBL/GenBank/DDBJ databases">
        <authorList>
            <person name="De Vega J J."/>
            <person name="De Vega J J."/>
        </authorList>
    </citation>
    <scope>NUCLEOTIDE SEQUENCE</scope>
</reference>
<sequence length="1018" mass="112752">MAPQGLKTAKQTSAARGGGASYYSDELKELLRLLKALPDTIPIGTEHDFINFEPDPEKVVDFGDERAAVNQAVEVSFGARTLPGKDEMIPVVFKTRGPALEAIVEVFRQYITGSGGSNVIMCKWVDDLRSSAKKAILDANQTLPRAIHTTAAKRLLEEEENTTNSAKRKKKDLAAVKGQSKKDLAAAKEKTEQGKIPWDFDDLEDDVVEPKLAKRGRGAPTNKLLDRLVIPCHSITDKTKKRFRCMGDGCKWSCSAPRMSGRILPHASECAYFPEETREDALMENAEDALGAQVVLDEDDEDNNEKEPGKDAFAAFVKTGQDERVVKTNLLALELWCSAGLALRLFDAPRFRKFMNHLDPKNKIYVSTTFSENKIPAEAARITVLVNRLLRKQQNLTISYDGATIKKGESIYTFHVTTPDTRISYFVHGDVASGLSHTGDHIKAAALKVMDRIGRSNFSAVSCDSTGNTRLSRDLLVDEIPTLIQAPDPCHHASNLIKNICAIEYFVMPILKIRDIVSHFSQSTQASTHLDGMRVSLGLNHGLQKIGKTRFGTVFWATSALDPLLPPIHMLVQTGVVATNSQNKHGRNLSWMKNLREYTEFQLHVKQLLAVLEPIARTIKCLEGTQVTTGDIWMFFVAITAVLDDLFTSNELGIPDNTMDEIRGHVNNRFEQLIEGPDGGVYLAGFYLNPDRVDSPILRETTANRLARSATATPMSTGSSTDKDLRDSIPAYGTVGAYLYSLLQREIKAERNPPQFSGYKKSADVLGAFRAQFEAYTRQHAPFSARSSAWTKPYLYWMAMSDRPDAGILAYLAIKVLGILPNSMAEERTVSNFTKLNTNDRANQSAKTIIAMTKIQQHLRREDERNSPVCSLPKSSNSLLIRFQDDSAKHPPVLRWRAVKKLMPFKTGQSAEAPANETDSEINQDGPLSEECMAGLQCLEKDSPGECDKSSHAATFFGIESTGVNFRHAFFRDLLSDEPVIGADEIKSLGETDLGSQNTVGKGKVKLIIDDLMDEDEF</sequence>
<evidence type="ECO:0000313" key="2">
    <source>
        <dbReference type="Proteomes" id="UP001295794"/>
    </source>
</evidence>
<keyword evidence="2" id="KW-1185">Reference proteome</keyword>